<proteinExistence type="predicted"/>
<reference evidence="1" key="1">
    <citation type="journal article" date="2020" name="Nature">
        <title>Giant virus diversity and host interactions through global metagenomics.</title>
        <authorList>
            <person name="Schulz F."/>
            <person name="Roux S."/>
            <person name="Paez-Espino D."/>
            <person name="Jungbluth S."/>
            <person name="Walsh D.A."/>
            <person name="Denef V.J."/>
            <person name="McMahon K.D."/>
            <person name="Konstantinidis K.T."/>
            <person name="Eloe-Fadrosh E.A."/>
            <person name="Kyrpides N.C."/>
            <person name="Woyke T."/>
        </authorList>
    </citation>
    <scope>NUCLEOTIDE SEQUENCE</scope>
    <source>
        <strain evidence="1">GVMAG-M-3300023174-132</strain>
    </source>
</reference>
<dbReference type="EMBL" id="MN739575">
    <property type="protein sequence ID" value="QHT13662.1"/>
    <property type="molecule type" value="Genomic_DNA"/>
</dbReference>
<accession>A0A6C0DB83</accession>
<name>A0A6C0DB83_9ZZZZ</name>
<sequence length="297" mass="35185">MKLKMSDIIRFGKHNGKSLEYIYKYERGYANWLLKEKPVSMPIHQYQQLEELHLEQLKSLETDNILSKAYYNTALYRELVKYVRTYINNKYPIISADIQFDNSIICEMIAGVSDNKYYIDGINVEIPRLDIFDTKFEELRRLQKEQVESDKAEVRPSHKVCKFFINLNVFCDIHTNVPLSGKWMIYLNKIKEDEEGYTEIDRCWRIIVQNAPYIFTYGNKCFTANVSTRRHNPTSNSGIDIGVILLNCDDEYKHEMITRFRSLYTYNKEIYWKSDEATMNGVYAKYNMRASSDVSYP</sequence>
<evidence type="ECO:0000313" key="1">
    <source>
        <dbReference type="EMBL" id="QHT13662.1"/>
    </source>
</evidence>
<dbReference type="InterPro" id="IPR023398">
    <property type="entry name" value="TIF_eIF4e-like"/>
</dbReference>
<dbReference type="AlphaFoldDB" id="A0A6C0DB83"/>
<organism evidence="1">
    <name type="scientific">viral metagenome</name>
    <dbReference type="NCBI Taxonomy" id="1070528"/>
    <lineage>
        <taxon>unclassified sequences</taxon>
        <taxon>metagenomes</taxon>
        <taxon>organismal metagenomes</taxon>
    </lineage>
</organism>
<protein>
    <submittedName>
        <fullName evidence="1">Uncharacterized protein</fullName>
    </submittedName>
</protein>
<dbReference type="Gene3D" id="3.30.760.10">
    <property type="entry name" value="RNA Cap, Translation Initiation Factor Eif4e"/>
    <property type="match status" value="1"/>
</dbReference>